<name>A0A914VF92_9BILA</name>
<dbReference type="Proteomes" id="UP000887566">
    <property type="component" value="Unplaced"/>
</dbReference>
<dbReference type="AlphaFoldDB" id="A0A914VF92"/>
<reference evidence="5" key="1">
    <citation type="submission" date="2022-11" db="UniProtKB">
        <authorList>
            <consortium name="WormBaseParasite"/>
        </authorList>
    </citation>
    <scope>IDENTIFICATION</scope>
</reference>
<feature type="domain" description="PAZ" evidence="2">
    <location>
        <begin position="282"/>
        <end position="420"/>
    </location>
</feature>
<keyword evidence="4" id="KW-1185">Reference proteome</keyword>
<dbReference type="PANTHER" id="PTHR22891">
    <property type="entry name" value="EUKARYOTIC TRANSLATION INITIATION FACTOR 2C"/>
    <property type="match status" value="1"/>
</dbReference>
<protein>
    <submittedName>
        <fullName evidence="5">Uncharacterized protein</fullName>
    </submittedName>
</protein>
<feature type="compositionally biased region" description="Gly residues" evidence="1">
    <location>
        <begin position="1"/>
        <end position="10"/>
    </location>
</feature>
<dbReference type="Gene3D" id="3.30.420.10">
    <property type="entry name" value="Ribonuclease H-like superfamily/Ribonuclease H"/>
    <property type="match status" value="1"/>
</dbReference>
<evidence type="ECO:0000313" key="5">
    <source>
        <dbReference type="WBParaSite" id="PSAMB.scaffold192size67119.g3025.t1"/>
    </source>
</evidence>
<dbReference type="SUPFAM" id="SSF53098">
    <property type="entry name" value="Ribonuclease H-like"/>
    <property type="match status" value="1"/>
</dbReference>
<feature type="region of interest" description="Disordered" evidence="1">
    <location>
        <begin position="295"/>
        <end position="318"/>
    </location>
</feature>
<feature type="compositionally biased region" description="Low complexity" evidence="1">
    <location>
        <begin position="306"/>
        <end position="318"/>
    </location>
</feature>
<dbReference type="Gene3D" id="3.40.50.2300">
    <property type="match status" value="1"/>
</dbReference>
<dbReference type="Pfam" id="PF02170">
    <property type="entry name" value="PAZ"/>
    <property type="match status" value="1"/>
</dbReference>
<dbReference type="InterPro" id="IPR003100">
    <property type="entry name" value="PAZ_dom"/>
</dbReference>
<feature type="region of interest" description="Disordered" evidence="1">
    <location>
        <begin position="1"/>
        <end position="29"/>
    </location>
</feature>
<dbReference type="WBParaSite" id="PSAMB.scaffold192size67119.g3025.t1">
    <property type="protein sequence ID" value="PSAMB.scaffold192size67119.g3025.t1"/>
    <property type="gene ID" value="PSAMB.scaffold192size67119.g3025"/>
</dbReference>
<dbReference type="Pfam" id="PF08699">
    <property type="entry name" value="ArgoL1"/>
    <property type="match status" value="1"/>
</dbReference>
<dbReference type="SMART" id="SM00950">
    <property type="entry name" value="Piwi"/>
    <property type="match status" value="1"/>
</dbReference>
<dbReference type="CDD" id="cd02846">
    <property type="entry name" value="PAZ_argonaute_like"/>
    <property type="match status" value="1"/>
</dbReference>
<dbReference type="Pfam" id="PF02171">
    <property type="entry name" value="Piwi"/>
    <property type="match status" value="1"/>
</dbReference>
<evidence type="ECO:0000256" key="1">
    <source>
        <dbReference type="SAM" id="MobiDB-lite"/>
    </source>
</evidence>
<evidence type="ECO:0000259" key="3">
    <source>
        <dbReference type="PROSITE" id="PS50822"/>
    </source>
</evidence>
<evidence type="ECO:0000259" key="2">
    <source>
        <dbReference type="PROSITE" id="PS50821"/>
    </source>
</evidence>
<dbReference type="Gene3D" id="2.170.260.10">
    <property type="entry name" value="paz domain"/>
    <property type="match status" value="1"/>
</dbReference>
<dbReference type="InterPro" id="IPR012337">
    <property type="entry name" value="RNaseH-like_sf"/>
</dbReference>
<proteinExistence type="predicted"/>
<dbReference type="PROSITE" id="PS50822">
    <property type="entry name" value="PIWI"/>
    <property type="match status" value="1"/>
</dbReference>
<dbReference type="InterPro" id="IPR003165">
    <property type="entry name" value="Piwi"/>
</dbReference>
<dbReference type="InterPro" id="IPR036085">
    <property type="entry name" value="PAZ_dom_sf"/>
</dbReference>
<dbReference type="GO" id="GO:0003723">
    <property type="term" value="F:RNA binding"/>
    <property type="evidence" value="ECO:0007669"/>
    <property type="project" value="InterPro"/>
</dbReference>
<dbReference type="SMART" id="SM01163">
    <property type="entry name" value="DUF1785"/>
    <property type="match status" value="1"/>
</dbReference>
<dbReference type="PROSITE" id="PS50821">
    <property type="entry name" value="PAZ"/>
    <property type="match status" value="1"/>
</dbReference>
<accession>A0A914VF92</accession>
<organism evidence="4 5">
    <name type="scientific">Plectus sambesii</name>
    <dbReference type="NCBI Taxonomy" id="2011161"/>
    <lineage>
        <taxon>Eukaryota</taxon>
        <taxon>Metazoa</taxon>
        <taxon>Ecdysozoa</taxon>
        <taxon>Nematoda</taxon>
        <taxon>Chromadorea</taxon>
        <taxon>Plectida</taxon>
        <taxon>Plectina</taxon>
        <taxon>Plectoidea</taxon>
        <taxon>Plectidae</taxon>
        <taxon>Plectus</taxon>
    </lineage>
</organism>
<dbReference type="InterPro" id="IPR036397">
    <property type="entry name" value="RNaseH_sf"/>
</dbReference>
<sequence>MSDAGRGGRPPGAAQNGGNSMPAPGGDVAKLADDVANKMSLATLSRRPDVGRAGRPIALESNHFEIRLSGKVMVVQQYYVQITDPFRDKVDRDEKREAFFRAVDMNCGPNKYFSNKYEILYDGESICYTLSKFNFPQNPMVIRLPPKNLSGRVVERRGDGEADLMLMAINMTHVGAVHVDLAHAFTSAFVSAEEKLQGPLQVMDALFRANRSLPDNEYFYPYGRSIYKIPDRTLPGYSLGRGIEMWTGLFSATKICQGNGPNSWRPLLNLDLAYTTFIKKTSVIEYMCEILESAGGGRGGPPSRGPPGQQRGPNVPQRELNPMQLDAFKRAIKGLQVETSHLANGKRVYKVVDLLESASSQNGMFIYRDRTTNAEMKMTVADYFARVRKEPLKFPHLPCLQVGKKEKKSFLPVEVVLIREKQKYNKKLDDRQTADMIKKTALPAPERRQQTLMMVNEAFGANAADKYLANYETAVNLQMVKFNGRVLDPPCLQYNRNQVATPVNGEWKCDRSVFTEGGRIKTCAVLCMHRGDINTVASFYNALLKKCFEMGMAVNPALSGQPTYLGQNVRVNMLEQQFVNAMKAANNELDLLIIIMDGRSAEAYATVKRLGDIEKGVTTQVVLSKNLSGRDGGPSQMTCANIALKINLKRAGQNYTLTPPRTQNANLTEITRKFMTMNAPVNGQLQPTLFLGIDVTHPAVGEQNARSIAAVVGNIDGPGSGPTKYGASVKIQGRRVEHVVYMHDQIKERLMAFFRNTRLKPARLFVLRDGVSESQFSDVLREEVPAIRKVCASLDENYKPGITFIVVQKRHHTRL</sequence>
<dbReference type="InterPro" id="IPR014811">
    <property type="entry name" value="ArgoL1"/>
</dbReference>
<evidence type="ECO:0000313" key="4">
    <source>
        <dbReference type="Proteomes" id="UP000887566"/>
    </source>
</evidence>
<dbReference type="SUPFAM" id="SSF101690">
    <property type="entry name" value="PAZ domain"/>
    <property type="match status" value="1"/>
</dbReference>
<feature type="domain" description="Piwi" evidence="3">
    <location>
        <begin position="591"/>
        <end position="815"/>
    </location>
</feature>